<dbReference type="OrthoDB" id="65716at2759"/>
<evidence type="ECO:0000313" key="2">
    <source>
        <dbReference type="EMBL" id="GFF12146.1"/>
    </source>
</evidence>
<dbReference type="GO" id="GO:0051321">
    <property type="term" value="P:meiotic cell cycle"/>
    <property type="evidence" value="ECO:0007669"/>
    <property type="project" value="UniProtKB-KW"/>
</dbReference>
<dbReference type="InterPro" id="IPR013940">
    <property type="entry name" value="Spo22/ZIP4/TEX11"/>
</dbReference>
<dbReference type="InterPro" id="IPR039057">
    <property type="entry name" value="Spo22/ZIP4"/>
</dbReference>
<evidence type="ECO:0000313" key="3">
    <source>
        <dbReference type="Proteomes" id="UP000452235"/>
    </source>
</evidence>
<dbReference type="VEuPathDB" id="FungiDB:ATEG_01167"/>
<proteinExistence type="predicted"/>
<accession>A0A5M3YPS0</accession>
<sequence length="798" mass="89919">MSSDNLHTRVEALLAFVRKLRGELLNVTAPTTRLRRETVHAVEEYTSHIPFFKHSLPVPYSHQFDDEGVNLWNTSARLSLSQGDPTLLKQLSNVKVLAFGMLEAARRTEASETLKVIEVALSTAEDCIENGILNTSQQIIEIVAMKLDALKSSAYLDHGRMQSLEIQYYMIRIHLAWYQRRPDIADHLYSQLPRTTQQGDQFTIMEMTYKIGGLALSSNQHDTAVKWSERSLSACEAWTDDGQEFGQPSDQKMLILHQYERSSAAMKKALGSRPKQLWALSSPRALLEGMNELLIERLLPSCNKELTETAVVSFIWSLTVSEDCPTSALDILDESMKVLDSAGIGTISETATEACLLAIWKHVDREILRENYLVAGNWCHFVLGHGIFLPTSDTKEKFMRLPDGSKNSPPILYLMYKLATQDNQSSKGTVYLNTLFNQVEGGCSYLVACTFDALKHGDIRLAAKCLGMTTKKYYDCRSGGCEVAKLLQYLLCFLTERLDSLQGNESLLTQTLSTLKTVQGDCAGQNTLLSHLEPSFIADKAYSIALKALKSSQLDLVVRFLDLSIQFTETMQQAEGQDDRSGLCKRYLTYDALRATAIIASARKERDQSKQQHLYTRALQSTHRFRNNFQNLQNHCAAEIEAAWVHKYRIILSLDFEAAIFLHHWESSAQVVQESAAAINEKLAAIFLDYPLLPRYLHILFHLAITAPDDILAELVLDQALSLARGGKDPLSTRYPDDEINWLASVAFNRAVDFYLVSTDEDCHRWAQKAIELADCIDDEVSRGMLGRLLREKYTKLT</sequence>
<dbReference type="AlphaFoldDB" id="A0A5M3YPS0"/>
<organism evidence="2 3">
    <name type="scientific">Aspergillus terreus</name>
    <dbReference type="NCBI Taxonomy" id="33178"/>
    <lineage>
        <taxon>Eukaryota</taxon>
        <taxon>Fungi</taxon>
        <taxon>Dikarya</taxon>
        <taxon>Ascomycota</taxon>
        <taxon>Pezizomycotina</taxon>
        <taxon>Eurotiomycetes</taxon>
        <taxon>Eurotiomycetidae</taxon>
        <taxon>Eurotiales</taxon>
        <taxon>Aspergillaceae</taxon>
        <taxon>Aspergillus</taxon>
        <taxon>Aspergillus subgen. Circumdati</taxon>
    </lineage>
</organism>
<keyword evidence="1" id="KW-0469">Meiosis</keyword>
<keyword evidence="3" id="KW-1185">Reference proteome</keyword>
<gene>
    <name evidence="2" type="ORF">ATEIFO6365_0001036900</name>
</gene>
<dbReference type="Pfam" id="PF08631">
    <property type="entry name" value="SPO22"/>
    <property type="match status" value="1"/>
</dbReference>
<name>A0A5M3YPS0_ASPTE</name>
<evidence type="ECO:0000256" key="1">
    <source>
        <dbReference type="ARBA" id="ARBA00023254"/>
    </source>
</evidence>
<dbReference type="GO" id="GO:0090173">
    <property type="term" value="P:regulation of synaptonemal complex assembly"/>
    <property type="evidence" value="ECO:0007669"/>
    <property type="project" value="InterPro"/>
</dbReference>
<protein>
    <submittedName>
        <fullName evidence="2">Zn cluster transcription factor Rds2</fullName>
    </submittedName>
</protein>
<dbReference type="EMBL" id="BLJY01000001">
    <property type="protein sequence ID" value="GFF12146.1"/>
    <property type="molecule type" value="Genomic_DNA"/>
</dbReference>
<dbReference type="PANTHER" id="PTHR40375:SF2">
    <property type="entry name" value="SPORULATION-SPECIFIC PROTEIN 22"/>
    <property type="match status" value="1"/>
</dbReference>
<reference evidence="2 3" key="1">
    <citation type="submission" date="2020-01" db="EMBL/GenBank/DDBJ databases">
        <title>Aspergillus terreus IFO 6365 whole genome shotgun sequence.</title>
        <authorList>
            <person name="Kanamasa S."/>
            <person name="Takahashi H."/>
        </authorList>
    </citation>
    <scope>NUCLEOTIDE SEQUENCE [LARGE SCALE GENOMIC DNA]</scope>
    <source>
        <strain evidence="2 3">IFO 6365</strain>
    </source>
</reference>
<dbReference type="Proteomes" id="UP000452235">
    <property type="component" value="Unassembled WGS sequence"/>
</dbReference>
<dbReference type="PANTHER" id="PTHR40375">
    <property type="entry name" value="SPORULATION-SPECIFIC PROTEIN 22"/>
    <property type="match status" value="1"/>
</dbReference>
<comment type="caution">
    <text evidence="2">The sequence shown here is derived from an EMBL/GenBank/DDBJ whole genome shotgun (WGS) entry which is preliminary data.</text>
</comment>